<evidence type="ECO:0000313" key="2">
    <source>
        <dbReference type="Proteomes" id="UP000823775"/>
    </source>
</evidence>
<protein>
    <recommendedName>
        <fullName evidence="3">Secreted protein</fullName>
    </recommendedName>
</protein>
<evidence type="ECO:0008006" key="3">
    <source>
        <dbReference type="Google" id="ProtNLM"/>
    </source>
</evidence>
<dbReference type="EMBL" id="JACEIK010006626">
    <property type="protein sequence ID" value="MCE2055992.1"/>
    <property type="molecule type" value="Genomic_DNA"/>
</dbReference>
<reference evidence="1 2" key="1">
    <citation type="journal article" date="2021" name="BMC Genomics">
        <title>Datura genome reveals duplications of psychoactive alkaloid biosynthetic genes and high mutation rate following tissue culture.</title>
        <authorList>
            <person name="Rajewski A."/>
            <person name="Carter-House D."/>
            <person name="Stajich J."/>
            <person name="Litt A."/>
        </authorList>
    </citation>
    <scope>NUCLEOTIDE SEQUENCE [LARGE SCALE GENOMIC DNA]</scope>
    <source>
        <strain evidence="1">AR-01</strain>
    </source>
</reference>
<accession>A0ABS8W1W8</accession>
<proteinExistence type="predicted"/>
<organism evidence="1 2">
    <name type="scientific">Datura stramonium</name>
    <name type="common">Jimsonweed</name>
    <name type="synonym">Common thornapple</name>
    <dbReference type="NCBI Taxonomy" id="4076"/>
    <lineage>
        <taxon>Eukaryota</taxon>
        <taxon>Viridiplantae</taxon>
        <taxon>Streptophyta</taxon>
        <taxon>Embryophyta</taxon>
        <taxon>Tracheophyta</taxon>
        <taxon>Spermatophyta</taxon>
        <taxon>Magnoliopsida</taxon>
        <taxon>eudicotyledons</taxon>
        <taxon>Gunneridae</taxon>
        <taxon>Pentapetalae</taxon>
        <taxon>asterids</taxon>
        <taxon>lamiids</taxon>
        <taxon>Solanales</taxon>
        <taxon>Solanaceae</taxon>
        <taxon>Solanoideae</taxon>
        <taxon>Datureae</taxon>
        <taxon>Datura</taxon>
    </lineage>
</organism>
<evidence type="ECO:0000313" key="1">
    <source>
        <dbReference type="EMBL" id="MCE2055992.1"/>
    </source>
</evidence>
<comment type="caution">
    <text evidence="1">The sequence shown here is derived from an EMBL/GenBank/DDBJ whole genome shotgun (WGS) entry which is preliminary data.</text>
</comment>
<keyword evidence="2" id="KW-1185">Reference proteome</keyword>
<sequence>MRSFVPTNALILCIQIYTVISPIEVFTLKVASPTEAFTLQVSSPDGGFTSCFASQSVYKLLCHFSLGWRPFTFTVVSPSGGLSTSQLPRQTEEAAKGRLIPEIFAVLNSPTIIS</sequence>
<dbReference type="Proteomes" id="UP000823775">
    <property type="component" value="Unassembled WGS sequence"/>
</dbReference>
<gene>
    <name evidence="1" type="ORF">HAX54_043897</name>
</gene>
<name>A0ABS8W1W8_DATST</name>